<protein>
    <recommendedName>
        <fullName evidence="4">Protein OCA4</fullName>
    </recommendedName>
</protein>
<accession>A0A9W4TRP2</accession>
<name>A0A9W4TRP2_9ASCO</name>
<feature type="region of interest" description="Disordered" evidence="1">
    <location>
        <begin position="270"/>
        <end position="293"/>
    </location>
</feature>
<dbReference type="Pfam" id="PF03162">
    <property type="entry name" value="Y_phosphatase2"/>
    <property type="match status" value="1"/>
</dbReference>
<gene>
    <name evidence="2" type="ORF">CANVERA_P1530</name>
</gene>
<dbReference type="Proteomes" id="UP001152885">
    <property type="component" value="Unassembled WGS sequence"/>
</dbReference>
<feature type="region of interest" description="Disordered" evidence="1">
    <location>
        <begin position="74"/>
        <end position="101"/>
    </location>
</feature>
<proteinExistence type="predicted"/>
<dbReference type="AlphaFoldDB" id="A0A9W4TRP2"/>
<evidence type="ECO:0008006" key="4">
    <source>
        <dbReference type="Google" id="ProtNLM"/>
    </source>
</evidence>
<dbReference type="Gene3D" id="3.90.190.10">
    <property type="entry name" value="Protein tyrosine phosphatase superfamily"/>
    <property type="match status" value="1"/>
</dbReference>
<keyword evidence="3" id="KW-1185">Reference proteome</keyword>
<reference evidence="2" key="1">
    <citation type="submission" date="2022-12" db="EMBL/GenBank/DDBJ databases">
        <authorList>
            <person name="Brejova B."/>
        </authorList>
    </citation>
    <scope>NUCLEOTIDE SEQUENCE</scope>
</reference>
<dbReference type="PANTHER" id="PTHR31126">
    <property type="entry name" value="TYROSINE-PROTEIN PHOSPHATASE"/>
    <property type="match status" value="1"/>
</dbReference>
<dbReference type="PANTHER" id="PTHR31126:SF70">
    <property type="entry name" value="PROTEIN OCA4"/>
    <property type="match status" value="1"/>
</dbReference>
<organism evidence="2 3">
    <name type="scientific">Candida verbasci</name>
    <dbReference type="NCBI Taxonomy" id="1227364"/>
    <lineage>
        <taxon>Eukaryota</taxon>
        <taxon>Fungi</taxon>
        <taxon>Dikarya</taxon>
        <taxon>Ascomycota</taxon>
        <taxon>Saccharomycotina</taxon>
        <taxon>Pichiomycetes</taxon>
        <taxon>Debaryomycetaceae</taxon>
        <taxon>Candida/Lodderomyces clade</taxon>
        <taxon>Candida</taxon>
    </lineage>
</organism>
<dbReference type="EMBL" id="CANTUO010000001">
    <property type="protein sequence ID" value="CAI5757013.1"/>
    <property type="molecule type" value="Genomic_DNA"/>
</dbReference>
<dbReference type="InterPro" id="IPR004861">
    <property type="entry name" value="Siw14-like"/>
</dbReference>
<dbReference type="SUPFAM" id="SSF52799">
    <property type="entry name" value="(Phosphotyrosine protein) phosphatases II"/>
    <property type="match status" value="1"/>
</dbReference>
<evidence type="ECO:0000313" key="2">
    <source>
        <dbReference type="EMBL" id="CAI5757013.1"/>
    </source>
</evidence>
<dbReference type="OrthoDB" id="6375174at2759"/>
<evidence type="ECO:0000256" key="1">
    <source>
        <dbReference type="SAM" id="MobiDB-lite"/>
    </source>
</evidence>
<comment type="caution">
    <text evidence="2">The sequence shown here is derived from an EMBL/GenBank/DDBJ whole genome shotgun (WGS) entry which is preliminary data.</text>
</comment>
<evidence type="ECO:0000313" key="3">
    <source>
        <dbReference type="Proteomes" id="UP001152885"/>
    </source>
</evidence>
<dbReference type="GO" id="GO:0016791">
    <property type="term" value="F:phosphatase activity"/>
    <property type="evidence" value="ECO:0007669"/>
    <property type="project" value="TreeGrafter"/>
</dbReference>
<sequence length="381" mass="44271">MLVTPENFGLVEPGIYRSSKLDSDNFPFLETLNLKSIVILDAEKPPRSLNNFLEQNKVDYYNLGGLKISNHHHTGISSKTDDDEEEDSGSTVSDSTTKSDKSSNFIDIISLNRNNKDQWMLIEKNLIIKTFEILLNKNKFPLLVIDSTSTLCGILRKIQKWNFNSILNEYRIYSNTSNKNNNYFAETFLELIQIELIPYEKRKEEPVMNKSPSMSRRASIRSMRQNSIDTITGDDNAMEDDFDDMDEIDDDLLSASPQIPANLLKLVEQRKQNKRDESSAIDTSPKLIANSRNNSFSNNDSYLSLNRSSMDRRRSSIEFMKNIKFRHNSVPKFESTSPNFRRRDSRIDEKNDYKYYKNLNKNPIQFENVNEHMGKELYFVK</sequence>
<dbReference type="InterPro" id="IPR029021">
    <property type="entry name" value="Prot-tyrosine_phosphatase-like"/>
</dbReference>